<dbReference type="InterPro" id="IPR003593">
    <property type="entry name" value="AAA+_ATPase"/>
</dbReference>
<dbReference type="SMART" id="SM00382">
    <property type="entry name" value="AAA"/>
    <property type="match status" value="1"/>
</dbReference>
<keyword evidence="2" id="KW-0813">Transport</keyword>
<reference evidence="6 7" key="1">
    <citation type="submission" date="2024-01" db="EMBL/GenBank/DDBJ databases">
        <title>novel species in genus Adlercreutzia.</title>
        <authorList>
            <person name="Liu X."/>
        </authorList>
    </citation>
    <scope>NUCLEOTIDE SEQUENCE [LARGE SCALE GENOMIC DNA]</scope>
    <source>
        <strain evidence="6 7">R7</strain>
    </source>
</reference>
<dbReference type="InterPro" id="IPR027417">
    <property type="entry name" value="P-loop_NTPase"/>
</dbReference>
<proteinExistence type="inferred from homology"/>
<evidence type="ECO:0000259" key="5">
    <source>
        <dbReference type="PROSITE" id="PS50893"/>
    </source>
</evidence>
<dbReference type="EMBL" id="JAYMFF010000007">
    <property type="protein sequence ID" value="MEC4175736.1"/>
    <property type="molecule type" value="Genomic_DNA"/>
</dbReference>
<dbReference type="PROSITE" id="PS50893">
    <property type="entry name" value="ABC_TRANSPORTER_2"/>
    <property type="match status" value="1"/>
</dbReference>
<dbReference type="PANTHER" id="PTHR46743:SF2">
    <property type="entry name" value="TEICHOIC ACIDS EXPORT ATP-BINDING PROTEIN TAGH"/>
    <property type="match status" value="1"/>
</dbReference>
<dbReference type="CDD" id="cd03220">
    <property type="entry name" value="ABC_KpsT_Wzt"/>
    <property type="match status" value="1"/>
</dbReference>
<keyword evidence="4 6" id="KW-0067">ATP-binding</keyword>
<dbReference type="GO" id="GO:0005524">
    <property type="term" value="F:ATP binding"/>
    <property type="evidence" value="ECO:0007669"/>
    <property type="project" value="UniProtKB-KW"/>
</dbReference>
<evidence type="ECO:0000256" key="1">
    <source>
        <dbReference type="ARBA" id="ARBA00005417"/>
    </source>
</evidence>
<dbReference type="InterPro" id="IPR015860">
    <property type="entry name" value="ABC_transpr_TagH-like"/>
</dbReference>
<keyword evidence="7" id="KW-1185">Reference proteome</keyword>
<sequence>MPAQTITTFLANQSDSFAKTSEPPMIRVSNVTMDFNSATQQLNSLKEYFIAIAKRELMFKRFRALDDISFDVQKGDVFGILGTNGSGKSTLMKIISGVLEPTVGSVEIRGNIAPLIELGAGFDFELTARENIFLNGALLGYSKSFIQQHFDEIVDFAEIRDFLDSPLKNYSSGMVSRIAFAIATVIVPDILIVDEVLSVGDFMFRQKCEKRIQSLIREHGTTVLLVSHSNNQIERLCNKAVWIEKGHIRMIGEAKTVSRTYQALGGRTGSQESETFIFNLLNSNTHSTSEKIECVLGKDRFEVNSICESLLSKNRDYRTVVVVPGDDPPVVMSGLSIAGALDGICLMTKRAELSTLVSSYISRTRPERVIVLSHANIQENVLSSIKDIAGPSTEMHIVDADDLERLSRLAYRLATKLGAQWGHHAILSANRSGVASATVAPVFFLEPTPYIICSFAGQSNDELSDIFRASQTERALVVGNPTPLTDEFLNTLQDGRLQWTRIPEQPGDIANCEALSWLASEGFGRSNGYTTVFVIADDSYVDGFSIAEIVARESGAIISVDTTNLDSTVKLLDYVRANQSNLERIFLVGENSAFGPVMKDLICKVLN</sequence>
<protein>
    <submittedName>
        <fullName evidence="6">ABC transporter ATP-binding protein</fullName>
    </submittedName>
</protein>
<accession>A0ABU6IH29</accession>
<comment type="similarity">
    <text evidence="1">Belongs to the ABC transporter superfamily.</text>
</comment>
<evidence type="ECO:0000256" key="3">
    <source>
        <dbReference type="ARBA" id="ARBA00022741"/>
    </source>
</evidence>
<evidence type="ECO:0000256" key="2">
    <source>
        <dbReference type="ARBA" id="ARBA00022448"/>
    </source>
</evidence>
<name>A0ABU6IH29_9ACTN</name>
<dbReference type="Pfam" id="PF00005">
    <property type="entry name" value="ABC_tran"/>
    <property type="match status" value="1"/>
</dbReference>
<organism evidence="6 7">
    <name type="scientific">Adlercreutzia wanghongyangiae</name>
    <dbReference type="NCBI Taxonomy" id="3111451"/>
    <lineage>
        <taxon>Bacteria</taxon>
        <taxon>Bacillati</taxon>
        <taxon>Actinomycetota</taxon>
        <taxon>Coriobacteriia</taxon>
        <taxon>Eggerthellales</taxon>
        <taxon>Eggerthellaceae</taxon>
        <taxon>Adlercreutzia</taxon>
    </lineage>
</organism>
<keyword evidence="3" id="KW-0547">Nucleotide-binding</keyword>
<dbReference type="PANTHER" id="PTHR46743">
    <property type="entry name" value="TEICHOIC ACIDS EXPORT ATP-BINDING PROTEIN TAGH"/>
    <property type="match status" value="1"/>
</dbReference>
<evidence type="ECO:0000256" key="4">
    <source>
        <dbReference type="ARBA" id="ARBA00022840"/>
    </source>
</evidence>
<gene>
    <name evidence="6" type="ORF">VIN30_04670</name>
</gene>
<evidence type="ECO:0000313" key="7">
    <source>
        <dbReference type="Proteomes" id="UP001349994"/>
    </source>
</evidence>
<dbReference type="SUPFAM" id="SSF52540">
    <property type="entry name" value="P-loop containing nucleoside triphosphate hydrolases"/>
    <property type="match status" value="1"/>
</dbReference>
<comment type="caution">
    <text evidence="6">The sequence shown here is derived from an EMBL/GenBank/DDBJ whole genome shotgun (WGS) entry which is preliminary data.</text>
</comment>
<dbReference type="InterPro" id="IPR050683">
    <property type="entry name" value="Bact_Polysacc_Export_ATP-bd"/>
</dbReference>
<dbReference type="RefSeq" id="WP_338209677.1">
    <property type="nucleotide sequence ID" value="NZ_JAYMFF010000007.1"/>
</dbReference>
<dbReference type="Gene3D" id="3.40.50.300">
    <property type="entry name" value="P-loop containing nucleotide triphosphate hydrolases"/>
    <property type="match status" value="1"/>
</dbReference>
<dbReference type="InterPro" id="IPR003439">
    <property type="entry name" value="ABC_transporter-like_ATP-bd"/>
</dbReference>
<dbReference type="Proteomes" id="UP001349994">
    <property type="component" value="Unassembled WGS sequence"/>
</dbReference>
<evidence type="ECO:0000313" key="6">
    <source>
        <dbReference type="EMBL" id="MEC4175736.1"/>
    </source>
</evidence>
<feature type="domain" description="ABC transporter" evidence="5">
    <location>
        <begin position="26"/>
        <end position="270"/>
    </location>
</feature>